<dbReference type="InterPro" id="IPR039426">
    <property type="entry name" value="TonB-dep_rcpt-like"/>
</dbReference>
<evidence type="ECO:0000256" key="2">
    <source>
        <dbReference type="ARBA" id="ARBA00022448"/>
    </source>
</evidence>
<dbReference type="PANTHER" id="PTHR32552">
    <property type="entry name" value="FERRICHROME IRON RECEPTOR-RELATED"/>
    <property type="match status" value="1"/>
</dbReference>
<evidence type="ECO:0000256" key="3">
    <source>
        <dbReference type="ARBA" id="ARBA00022452"/>
    </source>
</evidence>
<proteinExistence type="inferred from homology"/>
<keyword evidence="12" id="KW-0675">Receptor</keyword>
<protein>
    <submittedName>
        <fullName evidence="12">Putative siderophore receptor</fullName>
    </submittedName>
</protein>
<evidence type="ECO:0000259" key="11">
    <source>
        <dbReference type="Pfam" id="PF07715"/>
    </source>
</evidence>
<feature type="domain" description="TonB-dependent receptor-like beta-barrel" evidence="10">
    <location>
        <begin position="240"/>
        <end position="679"/>
    </location>
</feature>
<dbReference type="AlphaFoldDB" id="A0A0P0Z0Z7"/>
<keyword evidence="6 8" id="KW-0472">Membrane</keyword>
<evidence type="ECO:0000256" key="4">
    <source>
        <dbReference type="ARBA" id="ARBA00022692"/>
    </source>
</evidence>
<comment type="subcellular location">
    <subcellularLocation>
        <location evidence="1 8">Cell outer membrane</location>
        <topology evidence="1 8">Multi-pass membrane protein</topology>
    </subcellularLocation>
</comment>
<dbReference type="CDD" id="cd01347">
    <property type="entry name" value="ligand_gated_channel"/>
    <property type="match status" value="1"/>
</dbReference>
<keyword evidence="2 8" id="KW-0813">Transport</keyword>
<evidence type="ECO:0000256" key="9">
    <source>
        <dbReference type="RuleBase" id="RU003357"/>
    </source>
</evidence>
<dbReference type="GO" id="GO:0009279">
    <property type="term" value="C:cell outer membrane"/>
    <property type="evidence" value="ECO:0007669"/>
    <property type="project" value="UniProtKB-SubCell"/>
</dbReference>
<reference evidence="12" key="1">
    <citation type="journal article" date="2015" name="Proc. Natl. Acad. Sci. U.S.A.">
        <title>Bacterial clade with the ribosomal RNA operon on a small plasmid rather than the chromosome.</title>
        <authorList>
            <person name="Anda M."/>
            <person name="Ohtsubo Y."/>
            <person name="Okubo T."/>
            <person name="Sugawara M."/>
            <person name="Nagata Y."/>
            <person name="Tsuda M."/>
            <person name="Minamisawa K."/>
            <person name="Mitsui H."/>
        </authorList>
    </citation>
    <scope>NUCLEOTIDE SEQUENCE</scope>
    <source>
        <strain evidence="12">JCM 14755</strain>
    </source>
</reference>
<dbReference type="InterPro" id="IPR036942">
    <property type="entry name" value="Beta-barrel_TonB_sf"/>
</dbReference>
<dbReference type="Gene3D" id="2.40.170.20">
    <property type="entry name" value="TonB-dependent receptor, beta-barrel domain"/>
    <property type="match status" value="1"/>
</dbReference>
<dbReference type="SUPFAM" id="SSF56935">
    <property type="entry name" value="Porins"/>
    <property type="match status" value="1"/>
</dbReference>
<dbReference type="PROSITE" id="PS52016">
    <property type="entry name" value="TONB_DEPENDENT_REC_3"/>
    <property type="match status" value="1"/>
</dbReference>
<dbReference type="Pfam" id="PF00593">
    <property type="entry name" value="TonB_dep_Rec_b-barrel"/>
    <property type="match status" value="1"/>
</dbReference>
<keyword evidence="7 8" id="KW-0998">Cell outer membrane</keyword>
<evidence type="ECO:0000256" key="7">
    <source>
        <dbReference type="ARBA" id="ARBA00023237"/>
    </source>
</evidence>
<keyword evidence="5 9" id="KW-0798">TonB box</keyword>
<dbReference type="GO" id="GO:0015344">
    <property type="term" value="F:siderophore uptake transmembrane transporter activity"/>
    <property type="evidence" value="ECO:0007669"/>
    <property type="project" value="TreeGrafter"/>
</dbReference>
<name>A0A0P0Z0Z7_9HYPH</name>
<sequence>MSSAQETGETIELDAVVVSSGFLGGIAIGPERGYEPDGVGSVAAKVDLPARQVPFSVDQATAELMEDRGETTVYEAFENFAGAHTQSTNSDTGSNVSRGFFSRGFDLGSGGTVLYNGHRVYGVGSNYRSTASLAGVELLKGPAAIYYGASEPGGVINYNFKKPLSERRYEVGIRGDTEGSYGAFVDAGGPFTPDDDRWRYRFVAEYDRQDDWRDYVEETPDTLFGSVEFEATTELSSRLTYEYLDVDGVPQRYDTIRFPGDTLFPVPDDFFAGNSSNFVDIRQHTILWENEWSPSEAFGANTYVLYQFNEQSHETTRIGGRGGGAPDGTGALPRTVHVGESEDRSFAAGADLSGKVETGSLTHQWLLGYAYSHLDSDGTVVQISTTGSAAVPLRRLRPTAIDPFAPDNGPYPYGDDLFDLLDREGVARGGPFERTDHNVYAQDIVTLPWQTTKLMGGVGYAYSQQIDGPALGTDTSAELSDGFVSPRLAIIQDIAPAASIYGSYAESFLPQLIVNDYETYEVLDDPQIGRQFEVGYKHEIMSGAALFSVAAFQIRKENIARRLVPEDEFNTNSVLDGVYRSRGVEVGLTGQITDRWSAYMGYALLDTEVEESDDPLLLGQAIPYVAKHNFALWNKVNLYGDIAGPIGRIDLGFGVNHYSDARDPTGFERDAYTLVDLALFAEKQLENGVLLKGAVRVENLFDEEYFDQRSFGSSVTFGDPRRVTFRLSTIF</sequence>
<dbReference type="Pfam" id="PF07715">
    <property type="entry name" value="Plug"/>
    <property type="match status" value="1"/>
</dbReference>
<dbReference type="InterPro" id="IPR000531">
    <property type="entry name" value="Beta-barrel_TonB"/>
</dbReference>
<dbReference type="EMBL" id="LC066375">
    <property type="protein sequence ID" value="BAT27411.1"/>
    <property type="molecule type" value="Genomic_DNA"/>
</dbReference>
<keyword evidence="3 8" id="KW-1134">Transmembrane beta strand</keyword>
<dbReference type="Gene3D" id="2.170.130.10">
    <property type="entry name" value="TonB-dependent receptor, plug domain"/>
    <property type="match status" value="1"/>
</dbReference>
<organism evidence="12">
    <name type="scientific">Aureimonas frigidaquae</name>
    <dbReference type="NCBI Taxonomy" id="424757"/>
    <lineage>
        <taxon>Bacteria</taxon>
        <taxon>Pseudomonadati</taxon>
        <taxon>Pseudomonadota</taxon>
        <taxon>Alphaproteobacteria</taxon>
        <taxon>Hyphomicrobiales</taxon>
        <taxon>Aurantimonadaceae</taxon>
        <taxon>Aureimonas</taxon>
    </lineage>
</organism>
<evidence type="ECO:0000256" key="6">
    <source>
        <dbReference type="ARBA" id="ARBA00023136"/>
    </source>
</evidence>
<dbReference type="InterPro" id="IPR037066">
    <property type="entry name" value="Plug_dom_sf"/>
</dbReference>
<keyword evidence="4 8" id="KW-0812">Transmembrane</keyword>
<comment type="similarity">
    <text evidence="8 9">Belongs to the TonB-dependent receptor family.</text>
</comment>
<evidence type="ECO:0000256" key="8">
    <source>
        <dbReference type="PROSITE-ProRule" id="PRU01360"/>
    </source>
</evidence>
<dbReference type="PANTHER" id="PTHR32552:SF74">
    <property type="entry name" value="HYDROXAMATE SIDEROPHORE RECEPTOR FHUE"/>
    <property type="match status" value="1"/>
</dbReference>
<feature type="domain" description="TonB-dependent receptor plug" evidence="11">
    <location>
        <begin position="50"/>
        <end position="155"/>
    </location>
</feature>
<dbReference type="InterPro" id="IPR012910">
    <property type="entry name" value="Plug_dom"/>
</dbReference>
<evidence type="ECO:0000259" key="10">
    <source>
        <dbReference type="Pfam" id="PF00593"/>
    </source>
</evidence>
<evidence type="ECO:0000256" key="5">
    <source>
        <dbReference type="ARBA" id="ARBA00023077"/>
    </source>
</evidence>
<evidence type="ECO:0000256" key="1">
    <source>
        <dbReference type="ARBA" id="ARBA00004571"/>
    </source>
</evidence>
<accession>A0A0P0Z0Z7</accession>
<dbReference type="RefSeq" id="WP_062228468.1">
    <property type="nucleotide sequence ID" value="NZ_BBWR01000012.1"/>
</dbReference>
<evidence type="ECO:0000313" key="12">
    <source>
        <dbReference type="EMBL" id="BAT27411.1"/>
    </source>
</evidence>